<evidence type="ECO:0000256" key="1">
    <source>
        <dbReference type="ARBA" id="ARBA00004651"/>
    </source>
</evidence>
<dbReference type="SUPFAM" id="SSF161098">
    <property type="entry name" value="MetI-like"/>
    <property type="match status" value="1"/>
</dbReference>
<dbReference type="InterPro" id="IPR005769">
    <property type="entry name" value="PhnE/PtxC"/>
</dbReference>
<evidence type="ECO:0000256" key="4">
    <source>
        <dbReference type="ARBA" id="ARBA00022692"/>
    </source>
</evidence>
<dbReference type="Pfam" id="PF00528">
    <property type="entry name" value="BPD_transp_1"/>
    <property type="match status" value="1"/>
</dbReference>
<evidence type="ECO:0000256" key="3">
    <source>
        <dbReference type="ARBA" id="ARBA00022475"/>
    </source>
</evidence>
<dbReference type="PANTHER" id="PTHR30043">
    <property type="entry name" value="PHOSPHONATES TRANSPORT SYSTEM PERMEASE PROTEIN"/>
    <property type="match status" value="1"/>
</dbReference>
<accession>A0AAU7XE96</accession>
<dbReference type="InterPro" id="IPR035906">
    <property type="entry name" value="MetI-like_sf"/>
</dbReference>
<sequence>MATTTLPGPAPAGPALSGPTLPGLDPATRARLERDYRDATAARRRRTLSGAAILFAVLLVSGYFAEIDLSKFFANFSRFTKYIVDIAPTLHWSSLPADFAEWFWGWKRWLRLLGETLLIAYVGTILGALGAFVLSFLAASNLVSSPWIRAGAKRFLEVSRTVPEIVFALIFVVAFGLGPIPGVLALAIHTMGALGKLFAEVVENIDLKPVEGLTSAGAGFVQIVRFAVLPQILSNFTSYTLLRFEINVREAGIMGFVGAGGIGQDLLEAVRKFYYSDVSAILVMIIVTVMIIDFLTERLRHVLIGREFR</sequence>
<dbReference type="GO" id="GO:0005886">
    <property type="term" value="C:plasma membrane"/>
    <property type="evidence" value="ECO:0007669"/>
    <property type="project" value="UniProtKB-SubCell"/>
</dbReference>
<dbReference type="PROSITE" id="PS50928">
    <property type="entry name" value="ABC_TM1"/>
    <property type="match status" value="1"/>
</dbReference>
<keyword evidence="4 7" id="KW-0812">Transmembrane</keyword>
<dbReference type="RefSeq" id="WP_407051466.1">
    <property type="nucleotide sequence ID" value="NZ_CP158568.1"/>
</dbReference>
<dbReference type="GO" id="GO:0015416">
    <property type="term" value="F:ABC-type phosphonate transporter activity"/>
    <property type="evidence" value="ECO:0007669"/>
    <property type="project" value="InterPro"/>
</dbReference>
<feature type="transmembrane region" description="Helical" evidence="7">
    <location>
        <begin position="273"/>
        <end position="296"/>
    </location>
</feature>
<evidence type="ECO:0000256" key="5">
    <source>
        <dbReference type="ARBA" id="ARBA00022989"/>
    </source>
</evidence>
<feature type="transmembrane region" description="Helical" evidence="7">
    <location>
        <begin position="118"/>
        <end position="144"/>
    </location>
</feature>
<name>A0AAU7XE96_9HYPH</name>
<evidence type="ECO:0000313" key="10">
    <source>
        <dbReference type="EMBL" id="XBY46370.1"/>
    </source>
</evidence>
<dbReference type="KEGG" id="mflg:ABS361_09210"/>
<keyword evidence="3" id="KW-1003">Cell membrane</keyword>
<keyword evidence="5 7" id="KW-1133">Transmembrane helix</keyword>
<evidence type="ECO:0000256" key="7">
    <source>
        <dbReference type="RuleBase" id="RU363032"/>
    </source>
</evidence>
<dbReference type="Gene3D" id="1.10.3720.10">
    <property type="entry name" value="MetI-like"/>
    <property type="match status" value="1"/>
</dbReference>
<comment type="similarity">
    <text evidence="7">Belongs to the binding-protein-dependent transport system permease family.</text>
</comment>
<dbReference type="AlphaFoldDB" id="A0AAU7XE96"/>
<feature type="transmembrane region" description="Helical" evidence="7">
    <location>
        <begin position="47"/>
        <end position="65"/>
    </location>
</feature>
<evidence type="ECO:0000256" key="8">
    <source>
        <dbReference type="SAM" id="MobiDB-lite"/>
    </source>
</evidence>
<keyword evidence="2 7" id="KW-0813">Transport</keyword>
<feature type="transmembrane region" description="Helical" evidence="7">
    <location>
        <begin position="165"/>
        <end position="188"/>
    </location>
</feature>
<dbReference type="PANTHER" id="PTHR30043:SF1">
    <property type="entry name" value="ABC TRANSPORT SYSTEM PERMEASE PROTEIN P69"/>
    <property type="match status" value="1"/>
</dbReference>
<evidence type="ECO:0000259" key="9">
    <source>
        <dbReference type="PROSITE" id="PS50928"/>
    </source>
</evidence>
<protein>
    <submittedName>
        <fullName evidence="10">Phosphonate ABC transporter, permease protein PhnE</fullName>
    </submittedName>
</protein>
<dbReference type="NCBIfam" id="TIGR01097">
    <property type="entry name" value="PhnE"/>
    <property type="match status" value="1"/>
</dbReference>
<dbReference type="CDD" id="cd06261">
    <property type="entry name" value="TM_PBP2"/>
    <property type="match status" value="1"/>
</dbReference>
<evidence type="ECO:0000256" key="6">
    <source>
        <dbReference type="ARBA" id="ARBA00023136"/>
    </source>
</evidence>
<feature type="domain" description="ABC transmembrane type-1" evidence="9">
    <location>
        <begin position="113"/>
        <end position="296"/>
    </location>
</feature>
<gene>
    <name evidence="10" type="primary">phnE</name>
    <name evidence="10" type="ORF">ABS361_09210</name>
</gene>
<reference evidence="10" key="1">
    <citation type="submission" date="2024-06" db="EMBL/GenBank/DDBJ databases">
        <title>Methylostella associata gen. nov., sp. nov., a novel Ancalomicrobiaceae-affiliated facultatively methylotrophic bacteria that feed on methanotrophs of the genus Methylococcus.</title>
        <authorList>
            <person name="Saltykova V."/>
            <person name="Danilova O.V."/>
            <person name="Oshkin I.Y."/>
            <person name="Belova S.E."/>
            <person name="Pimenov N.V."/>
            <person name="Dedysh S.N."/>
        </authorList>
    </citation>
    <scope>NUCLEOTIDE SEQUENCE</scope>
    <source>
        <strain evidence="10">S20</strain>
    </source>
</reference>
<dbReference type="EMBL" id="CP158568">
    <property type="protein sequence ID" value="XBY46370.1"/>
    <property type="molecule type" value="Genomic_DNA"/>
</dbReference>
<keyword evidence="6 7" id="KW-0472">Membrane</keyword>
<dbReference type="InterPro" id="IPR000515">
    <property type="entry name" value="MetI-like"/>
</dbReference>
<evidence type="ECO:0000256" key="2">
    <source>
        <dbReference type="ARBA" id="ARBA00022448"/>
    </source>
</evidence>
<feature type="region of interest" description="Disordered" evidence="8">
    <location>
        <begin position="1"/>
        <end position="24"/>
    </location>
</feature>
<comment type="subcellular location">
    <subcellularLocation>
        <location evidence="1 7">Cell membrane</location>
        <topology evidence="1 7">Multi-pass membrane protein</topology>
    </subcellularLocation>
</comment>
<organism evidence="10">
    <name type="scientific">Methyloraptor flagellatus</name>
    <dbReference type="NCBI Taxonomy" id="3162530"/>
    <lineage>
        <taxon>Bacteria</taxon>
        <taxon>Pseudomonadati</taxon>
        <taxon>Pseudomonadota</taxon>
        <taxon>Alphaproteobacteria</taxon>
        <taxon>Hyphomicrobiales</taxon>
        <taxon>Ancalomicrobiaceae</taxon>
        <taxon>Methyloraptor</taxon>
    </lineage>
</organism>
<proteinExistence type="inferred from homology"/>